<comment type="similarity">
    <text evidence="1">Belongs to the LysR transcriptional regulatory family.</text>
</comment>
<dbReference type="FunFam" id="1.10.10.10:FF:000001">
    <property type="entry name" value="LysR family transcriptional regulator"/>
    <property type="match status" value="1"/>
</dbReference>
<dbReference type="STRING" id="252514.A3224_10300"/>
<dbReference type="PANTHER" id="PTHR30537:SF5">
    <property type="entry name" value="HTH-TYPE TRANSCRIPTIONAL ACTIVATOR TTDR-RELATED"/>
    <property type="match status" value="1"/>
</dbReference>
<dbReference type="KEGG" id="mthd:A3224_10300"/>
<dbReference type="GO" id="GO:0003700">
    <property type="term" value="F:DNA-binding transcription factor activity"/>
    <property type="evidence" value="ECO:0007669"/>
    <property type="project" value="InterPro"/>
</dbReference>
<proteinExistence type="inferred from homology"/>
<accession>A0A143HNR4</accession>
<dbReference type="InterPro" id="IPR036390">
    <property type="entry name" value="WH_DNA-bd_sf"/>
</dbReference>
<evidence type="ECO:0000256" key="2">
    <source>
        <dbReference type="ARBA" id="ARBA00023015"/>
    </source>
</evidence>
<dbReference type="InterPro" id="IPR036388">
    <property type="entry name" value="WH-like_DNA-bd_sf"/>
</dbReference>
<evidence type="ECO:0000313" key="6">
    <source>
        <dbReference type="EMBL" id="AMX02912.1"/>
    </source>
</evidence>
<dbReference type="SUPFAM" id="SSF53850">
    <property type="entry name" value="Periplasmic binding protein-like II"/>
    <property type="match status" value="1"/>
</dbReference>
<dbReference type="RefSeq" id="WP_067154113.1">
    <property type="nucleotide sequence ID" value="NZ_CP014864.1"/>
</dbReference>
<dbReference type="Proteomes" id="UP000076077">
    <property type="component" value="Chromosome"/>
</dbReference>
<keyword evidence="2" id="KW-0805">Transcription regulation</keyword>
<dbReference type="Pfam" id="PF03466">
    <property type="entry name" value="LysR_substrate"/>
    <property type="match status" value="1"/>
</dbReference>
<keyword evidence="7" id="KW-1185">Reference proteome</keyword>
<dbReference type="Pfam" id="PF00126">
    <property type="entry name" value="HTH_1"/>
    <property type="match status" value="1"/>
</dbReference>
<dbReference type="PROSITE" id="PS50931">
    <property type="entry name" value="HTH_LYSR"/>
    <property type="match status" value="1"/>
</dbReference>
<dbReference type="EMBL" id="CP014864">
    <property type="protein sequence ID" value="AMX02912.1"/>
    <property type="molecule type" value="Genomic_DNA"/>
</dbReference>
<organism evidence="6 7">
    <name type="scientific">Microbulbifer thermotolerans</name>
    <dbReference type="NCBI Taxonomy" id="252514"/>
    <lineage>
        <taxon>Bacteria</taxon>
        <taxon>Pseudomonadati</taxon>
        <taxon>Pseudomonadota</taxon>
        <taxon>Gammaproteobacteria</taxon>
        <taxon>Cellvibrionales</taxon>
        <taxon>Microbulbiferaceae</taxon>
        <taxon>Microbulbifer</taxon>
    </lineage>
</organism>
<protein>
    <submittedName>
        <fullName evidence="6">LysR family transcriptional regulator</fullName>
    </submittedName>
</protein>
<evidence type="ECO:0000256" key="4">
    <source>
        <dbReference type="ARBA" id="ARBA00023163"/>
    </source>
</evidence>
<dbReference type="Gene3D" id="3.40.190.290">
    <property type="match status" value="1"/>
</dbReference>
<dbReference type="InterPro" id="IPR000847">
    <property type="entry name" value="LysR_HTH_N"/>
</dbReference>
<sequence length="308" mass="34706">MNNISWRWVRAFLLVAEYGSFTAASNASGHSKANISQQVTALEQALGVQLLHRTTRNLRLTSVGRGYFERSQLAFRQLDSAAEWAMQSTQELKGGIRMNSVGGLIGEELIAPLVFRFQQANPEVDVELDFSSTRVDLLNSPYDLVVRMGELTDSTLVARSLHRITTRYVASPEFLAHHGPIHAPADLRELPLIYGSVDHWLLERGDEQQLIPAKNGFRIVSGRAMRQAALSGLGVTRLTDTYVQADIARGDLVEVLPEWSETTQLSLVCPPHRHQLKRVRGLMDWLKEHFAEVYEKALREVQPLRRMV</sequence>
<keyword evidence="4" id="KW-0804">Transcription</keyword>
<dbReference type="PANTHER" id="PTHR30537">
    <property type="entry name" value="HTH-TYPE TRANSCRIPTIONAL REGULATOR"/>
    <property type="match status" value="1"/>
</dbReference>
<dbReference type="Gene3D" id="1.10.10.10">
    <property type="entry name" value="Winged helix-like DNA-binding domain superfamily/Winged helix DNA-binding domain"/>
    <property type="match status" value="1"/>
</dbReference>
<name>A0A143HNR4_MICTH</name>
<feature type="domain" description="HTH lysR-type" evidence="5">
    <location>
        <begin position="4"/>
        <end position="61"/>
    </location>
</feature>
<reference evidence="7" key="1">
    <citation type="submission" date="2016-03" db="EMBL/GenBank/DDBJ databases">
        <authorList>
            <person name="Lee Y.-S."/>
            <person name="Choi Y.-L."/>
        </authorList>
    </citation>
    <scope>NUCLEOTIDE SEQUENCE [LARGE SCALE GENOMIC DNA]</scope>
    <source>
        <strain evidence="7">DAU221</strain>
    </source>
</reference>
<dbReference type="InterPro" id="IPR058163">
    <property type="entry name" value="LysR-type_TF_proteobact-type"/>
</dbReference>
<evidence type="ECO:0000256" key="3">
    <source>
        <dbReference type="ARBA" id="ARBA00023125"/>
    </source>
</evidence>
<evidence type="ECO:0000259" key="5">
    <source>
        <dbReference type="PROSITE" id="PS50931"/>
    </source>
</evidence>
<dbReference type="GeneID" id="76608442"/>
<evidence type="ECO:0000256" key="1">
    <source>
        <dbReference type="ARBA" id="ARBA00009437"/>
    </source>
</evidence>
<gene>
    <name evidence="6" type="ORF">A3224_10300</name>
</gene>
<keyword evidence="3" id="KW-0238">DNA-binding</keyword>
<dbReference type="GO" id="GO:0043565">
    <property type="term" value="F:sequence-specific DNA binding"/>
    <property type="evidence" value="ECO:0007669"/>
    <property type="project" value="TreeGrafter"/>
</dbReference>
<dbReference type="SUPFAM" id="SSF46785">
    <property type="entry name" value="Winged helix' DNA-binding domain"/>
    <property type="match status" value="1"/>
</dbReference>
<dbReference type="GO" id="GO:0006351">
    <property type="term" value="P:DNA-templated transcription"/>
    <property type="evidence" value="ECO:0007669"/>
    <property type="project" value="TreeGrafter"/>
</dbReference>
<evidence type="ECO:0000313" key="7">
    <source>
        <dbReference type="Proteomes" id="UP000076077"/>
    </source>
</evidence>
<dbReference type="CDD" id="cd08422">
    <property type="entry name" value="PBP2_CrgA_like"/>
    <property type="match status" value="1"/>
</dbReference>
<dbReference type="InterPro" id="IPR005119">
    <property type="entry name" value="LysR_subst-bd"/>
</dbReference>
<dbReference type="OrthoDB" id="9815676at2"/>
<dbReference type="AlphaFoldDB" id="A0A143HNR4"/>